<keyword evidence="1" id="KW-1133">Transmembrane helix</keyword>
<feature type="transmembrane region" description="Helical" evidence="1">
    <location>
        <begin position="12"/>
        <end position="33"/>
    </location>
</feature>
<keyword evidence="1" id="KW-0472">Membrane</keyword>
<name>A0A0R0C4K4_9GAMM</name>
<dbReference type="RefSeq" id="WP_057632895.1">
    <property type="nucleotide sequence ID" value="NZ_LDJI01000012.1"/>
</dbReference>
<evidence type="ECO:0000313" key="3">
    <source>
        <dbReference type="Proteomes" id="UP000050864"/>
    </source>
</evidence>
<keyword evidence="1" id="KW-0812">Transmembrane</keyword>
<dbReference type="Proteomes" id="UP000050864">
    <property type="component" value="Unassembled WGS sequence"/>
</dbReference>
<dbReference type="OrthoDB" id="6037678at2"/>
<keyword evidence="3" id="KW-1185">Reference proteome</keyword>
<dbReference type="PATRIC" id="fig|405444.3.peg.332"/>
<dbReference type="STRING" id="405444.ABB26_06645"/>
<reference evidence="2 3" key="1">
    <citation type="submission" date="2015-05" db="EMBL/GenBank/DDBJ databases">
        <title>Genome sequencing and analysis of members of genus Stenotrophomonas.</title>
        <authorList>
            <person name="Patil P.P."/>
            <person name="Midha S."/>
            <person name="Patil P.B."/>
        </authorList>
    </citation>
    <scope>NUCLEOTIDE SEQUENCE [LARGE SCALE GENOMIC DNA]</scope>
    <source>
        <strain evidence="2 3">DSM 18929</strain>
    </source>
</reference>
<evidence type="ECO:0000313" key="2">
    <source>
        <dbReference type="EMBL" id="KRG64701.1"/>
    </source>
</evidence>
<sequence length="166" mass="18591">MTVRRYRTRMALVQLVAIVGGISGAILGGLLAYDGEQSWLALPLWALGCAAFFSLIAAPIIWQRVVLDERAGHLRYHNIATLHRWRQVSLPDVLEVRYDNFADKRKAMVSGLYLHMRNGSRPARHRLMDNEIGSYQGASPLFRDVAASVLRAQPRSLVDPILLTGQ</sequence>
<feature type="transmembrane region" description="Helical" evidence="1">
    <location>
        <begin position="39"/>
        <end position="62"/>
    </location>
</feature>
<accession>A0A0R0C4K4</accession>
<evidence type="ECO:0000256" key="1">
    <source>
        <dbReference type="SAM" id="Phobius"/>
    </source>
</evidence>
<proteinExistence type="predicted"/>
<protein>
    <submittedName>
        <fullName evidence="2">Uncharacterized protein</fullName>
    </submittedName>
</protein>
<comment type="caution">
    <text evidence="2">The sequence shown here is derived from an EMBL/GenBank/DDBJ whole genome shotgun (WGS) entry which is preliminary data.</text>
</comment>
<gene>
    <name evidence="2" type="ORF">ABB26_06645</name>
</gene>
<dbReference type="EMBL" id="LDJI01000012">
    <property type="protein sequence ID" value="KRG64701.1"/>
    <property type="molecule type" value="Genomic_DNA"/>
</dbReference>
<dbReference type="AlphaFoldDB" id="A0A0R0C4K4"/>
<organism evidence="2 3">
    <name type="scientific">Stenotrophomonas humi</name>
    <dbReference type="NCBI Taxonomy" id="405444"/>
    <lineage>
        <taxon>Bacteria</taxon>
        <taxon>Pseudomonadati</taxon>
        <taxon>Pseudomonadota</taxon>
        <taxon>Gammaproteobacteria</taxon>
        <taxon>Lysobacterales</taxon>
        <taxon>Lysobacteraceae</taxon>
        <taxon>Stenotrophomonas</taxon>
    </lineage>
</organism>